<feature type="transmembrane region" description="Helical" evidence="8">
    <location>
        <begin position="169"/>
        <end position="195"/>
    </location>
</feature>
<dbReference type="VEuPathDB" id="AmoebaDB:FDP41_011795"/>
<evidence type="ECO:0000256" key="4">
    <source>
        <dbReference type="ARBA" id="ARBA00022692"/>
    </source>
</evidence>
<feature type="transmembrane region" description="Helical" evidence="8">
    <location>
        <begin position="401"/>
        <end position="423"/>
    </location>
</feature>
<name>A0A6A5C628_NAEFO</name>
<dbReference type="VEuPathDB" id="AmoebaDB:NF0049480"/>
<evidence type="ECO:0000256" key="1">
    <source>
        <dbReference type="ARBA" id="ARBA00004651"/>
    </source>
</evidence>
<feature type="region of interest" description="Disordered" evidence="7">
    <location>
        <begin position="360"/>
        <end position="386"/>
    </location>
</feature>
<evidence type="ECO:0000313" key="9">
    <source>
        <dbReference type="EMBL" id="KAF0981934.1"/>
    </source>
</evidence>
<gene>
    <name evidence="9" type="ORF">FDP41_011795</name>
</gene>
<evidence type="ECO:0000256" key="3">
    <source>
        <dbReference type="ARBA" id="ARBA00022475"/>
    </source>
</evidence>
<feature type="transmembrane region" description="Helical" evidence="8">
    <location>
        <begin position="488"/>
        <end position="521"/>
    </location>
</feature>
<keyword evidence="5 8" id="KW-1133">Transmembrane helix</keyword>
<dbReference type="GO" id="GO:0015109">
    <property type="term" value="F:chromate transmembrane transporter activity"/>
    <property type="evidence" value="ECO:0007669"/>
    <property type="project" value="InterPro"/>
</dbReference>
<dbReference type="Pfam" id="PF02417">
    <property type="entry name" value="Chromate_transp"/>
    <property type="match status" value="2"/>
</dbReference>
<dbReference type="RefSeq" id="XP_044566647.1">
    <property type="nucleotide sequence ID" value="XM_044702243.1"/>
</dbReference>
<feature type="transmembrane region" description="Helical" evidence="8">
    <location>
        <begin position="435"/>
        <end position="454"/>
    </location>
</feature>
<accession>A0A6A5C628</accession>
<dbReference type="AlphaFoldDB" id="A0A6A5C628"/>
<evidence type="ECO:0000256" key="6">
    <source>
        <dbReference type="ARBA" id="ARBA00023136"/>
    </source>
</evidence>
<dbReference type="PANTHER" id="PTHR33567:SF3">
    <property type="entry name" value="CHROMATE ION TRANSPORTER (EUROFUNG)"/>
    <property type="match status" value="1"/>
</dbReference>
<dbReference type="VEuPathDB" id="AmoebaDB:NfTy_021750"/>
<keyword evidence="3" id="KW-1003">Cell membrane</keyword>
<reference evidence="9 10" key="1">
    <citation type="journal article" date="2019" name="Sci. Rep.">
        <title>Nanopore sequencing improves the draft genome of the human pathogenic amoeba Naegleria fowleri.</title>
        <authorList>
            <person name="Liechti N."/>
            <person name="Schurch N."/>
            <person name="Bruggmann R."/>
            <person name="Wittwer M."/>
        </authorList>
    </citation>
    <scope>NUCLEOTIDE SEQUENCE [LARGE SCALE GENOMIC DNA]</scope>
    <source>
        <strain evidence="9 10">ATCC 30894</strain>
    </source>
</reference>
<dbReference type="Proteomes" id="UP000444721">
    <property type="component" value="Unassembled WGS sequence"/>
</dbReference>
<dbReference type="OMA" id="GMEPFWV"/>
<dbReference type="EMBL" id="VFQX01000012">
    <property type="protein sequence ID" value="KAF0981934.1"/>
    <property type="molecule type" value="Genomic_DNA"/>
</dbReference>
<proteinExistence type="inferred from homology"/>
<evidence type="ECO:0000313" key="10">
    <source>
        <dbReference type="Proteomes" id="UP000444721"/>
    </source>
</evidence>
<dbReference type="InterPro" id="IPR003370">
    <property type="entry name" value="Chromate_transpt"/>
</dbReference>
<dbReference type="GO" id="GO:0005886">
    <property type="term" value="C:plasma membrane"/>
    <property type="evidence" value="ECO:0007669"/>
    <property type="project" value="UniProtKB-SubCell"/>
</dbReference>
<evidence type="ECO:0008006" key="11">
    <source>
        <dbReference type="Google" id="ProtNLM"/>
    </source>
</evidence>
<comment type="subcellular location">
    <subcellularLocation>
        <location evidence="1">Cell membrane</location>
        <topology evidence="1">Multi-pass membrane protein</topology>
    </subcellularLocation>
</comment>
<protein>
    <recommendedName>
        <fullName evidence="11">Chromate transporter</fullName>
    </recommendedName>
</protein>
<dbReference type="PANTHER" id="PTHR33567">
    <property type="entry name" value="CHROMATE ION TRANSPORTER (EUROFUNG)"/>
    <property type="match status" value="1"/>
</dbReference>
<keyword evidence="6 8" id="KW-0472">Membrane</keyword>
<comment type="caution">
    <text evidence="9">The sequence shown here is derived from an EMBL/GenBank/DDBJ whole genome shotgun (WGS) entry which is preliminary data.</text>
</comment>
<evidence type="ECO:0000256" key="2">
    <source>
        <dbReference type="ARBA" id="ARBA00005262"/>
    </source>
</evidence>
<evidence type="ECO:0000256" key="8">
    <source>
        <dbReference type="SAM" id="Phobius"/>
    </source>
</evidence>
<feature type="region of interest" description="Disordered" evidence="7">
    <location>
        <begin position="1"/>
        <end position="88"/>
    </location>
</feature>
<comment type="similarity">
    <text evidence="2">Belongs to the chromate ion transporter (CHR) (TC 2.A.51) family.</text>
</comment>
<feature type="transmembrane region" description="Helical" evidence="8">
    <location>
        <begin position="533"/>
        <end position="554"/>
    </location>
</feature>
<keyword evidence="10" id="KW-1185">Reference proteome</keyword>
<organism evidence="9 10">
    <name type="scientific">Naegleria fowleri</name>
    <name type="common">Brain eating amoeba</name>
    <dbReference type="NCBI Taxonomy" id="5763"/>
    <lineage>
        <taxon>Eukaryota</taxon>
        <taxon>Discoba</taxon>
        <taxon>Heterolobosea</taxon>
        <taxon>Tetramitia</taxon>
        <taxon>Eutetramitia</taxon>
        <taxon>Vahlkampfiidae</taxon>
        <taxon>Naegleria</taxon>
    </lineage>
</organism>
<keyword evidence="4 8" id="KW-0812">Transmembrane</keyword>
<dbReference type="OrthoDB" id="2160638at2759"/>
<sequence>MSHNDNFSSSASSSLNREDDETLSLENRDRSNTLINRPYHNFKQQPEEEEIILEEQATSGTTHRAESEESNNDNNNISPTDPSHSHTENRRQQLFSYLWKLWEITYTIIPLGILSFGGPMAHIALLQDNFVTKRQWLTAEKFAELFAVCQSLPGPTSTQLVLTIGTMHAGYLGGLLAFLFFSIPTAIVMAAAGIMLKDEKVTERFPYYLTVALNGFSCSAVAIVAHAAYTLSSRLTKDVSSKTLLIGAFATFMIWQKWWVVLIVMICGGTINLIIDYSFIYYQATVKEYGLTKPKGIFSSVKFYGTIVKINLKKFKTFLSHLFNKLRRRQTAPTRISSGNLDDADAPQLLDEHAADQDLELNSPNEDDDENSKKEHETISTNVDTLHPSSNQKVPLHMRPFMSFIFIGLFVIILLGLMIARLIVKWAPLEWAEGFYRIGCLIFGGGHVVLPMILNEFSELGYLTEDAFVNGFALQSALPGPMFNFSAYVGGIMGGVAGAIICWVALFLPAILVVLGALPVWNKYRERQFVQSLLKGVNATSVGFVFTAVYILWLASVPNLHVASACSVVFSILFLSVWDLPAPLVILMGGAVRIALDGFVPKN</sequence>
<evidence type="ECO:0000256" key="7">
    <source>
        <dbReference type="SAM" id="MobiDB-lite"/>
    </source>
</evidence>
<evidence type="ECO:0000256" key="5">
    <source>
        <dbReference type="ARBA" id="ARBA00022989"/>
    </source>
</evidence>
<feature type="transmembrane region" description="Helical" evidence="8">
    <location>
        <begin position="207"/>
        <end position="231"/>
    </location>
</feature>
<feature type="transmembrane region" description="Helical" evidence="8">
    <location>
        <begin position="243"/>
        <end position="275"/>
    </location>
</feature>
<dbReference type="GeneID" id="68119010"/>
<feature type="transmembrane region" description="Helical" evidence="8">
    <location>
        <begin position="104"/>
        <end position="126"/>
    </location>
</feature>